<dbReference type="Gene3D" id="3.30.70.1450">
    <property type="entry name" value="Regulator of K+ conductance, C-terminal domain"/>
    <property type="match status" value="2"/>
</dbReference>
<organism evidence="9 10">
    <name type="scientific">Comamonas guangdongensis</name>
    <dbReference type="NCBI Taxonomy" id="510515"/>
    <lineage>
        <taxon>Bacteria</taxon>
        <taxon>Pseudomonadati</taxon>
        <taxon>Pseudomonadota</taxon>
        <taxon>Betaproteobacteria</taxon>
        <taxon>Burkholderiales</taxon>
        <taxon>Comamonadaceae</taxon>
        <taxon>Comamonas</taxon>
    </lineage>
</organism>
<evidence type="ECO:0000259" key="7">
    <source>
        <dbReference type="PROSITE" id="PS51201"/>
    </source>
</evidence>
<dbReference type="InterPro" id="IPR003148">
    <property type="entry name" value="RCK_N"/>
</dbReference>
<keyword evidence="3" id="KW-0633">Potassium transport</keyword>
<sequence>MKIIILGAGRVGQSVAESLVSEQNGITVIDTDARALRELESRFDLRGVVGNGIDPQVLAEAGAKDTDLLIACASMDETNLVCCKLAQTLFEIPTRIARVRSSGFASNEALLDKDGFAVDRIICPEESVTNYIGKLIEYPEAMQVRAFAGGRAALASVRARAGASAVGLQIGEIRERYPELAMRIVAIYRRFLDEPDRFVRCDGATRIEPADEVFILAAKEHLPDALRSINRPEGRPSRPVYRIMIAGGGQVSLRLAMKLAQTPGRFHIKIIEHSEQQCLSLSSVLPAEVLVLEGDATDEEVQADEGIEEVDLFLALTDDDEDNIMSSLLAKRMGARRVLSLINRRAYADLMHGTQIDIALSPAQAMLGELLAYVRRGDVQAVHSLRRGVAEALEIVARGDRKSSRVVGRKVADLSLPEDVHIGLIVRGIPEGKSADEISAEAQTEVIIPRSNTLIESGDHVVLFLPNKRLVRNVENLFRVSATFF</sequence>
<dbReference type="Gene3D" id="3.40.50.720">
    <property type="entry name" value="NAD(P)-binding Rossmann-like Domain"/>
    <property type="match status" value="2"/>
</dbReference>
<dbReference type="InterPro" id="IPR006036">
    <property type="entry name" value="K_uptake_TrkA"/>
</dbReference>
<keyword evidence="4" id="KW-0630">Potassium</keyword>
<keyword evidence="2" id="KW-0813">Transport</keyword>
<dbReference type="EMBL" id="JBFYGN010000030">
    <property type="protein sequence ID" value="MEX8194977.1"/>
    <property type="molecule type" value="Genomic_DNA"/>
</dbReference>
<dbReference type="PANTHER" id="PTHR43833">
    <property type="entry name" value="POTASSIUM CHANNEL PROTEIN 2-RELATED-RELATED"/>
    <property type="match status" value="1"/>
</dbReference>
<feature type="domain" description="RCK N-terminal" evidence="7">
    <location>
        <begin position="1"/>
        <end position="122"/>
    </location>
</feature>
<evidence type="ECO:0000256" key="4">
    <source>
        <dbReference type="ARBA" id="ARBA00022958"/>
    </source>
</evidence>
<evidence type="ECO:0000256" key="3">
    <source>
        <dbReference type="ARBA" id="ARBA00022538"/>
    </source>
</evidence>
<evidence type="ECO:0000256" key="2">
    <source>
        <dbReference type="ARBA" id="ARBA00022448"/>
    </source>
</evidence>
<proteinExistence type="predicted"/>
<dbReference type="PRINTS" id="PR00335">
    <property type="entry name" value="KUPTAKETRKA"/>
</dbReference>
<feature type="domain" description="RCK N-terminal" evidence="7">
    <location>
        <begin position="240"/>
        <end position="360"/>
    </location>
</feature>
<evidence type="ECO:0000256" key="1">
    <source>
        <dbReference type="ARBA" id="ARBA00017378"/>
    </source>
</evidence>
<dbReference type="SUPFAM" id="SSF116726">
    <property type="entry name" value="TrkA C-terminal domain-like"/>
    <property type="match status" value="2"/>
</dbReference>
<gene>
    <name evidence="9" type="primary">trkA</name>
    <name evidence="9" type="ORF">AB6724_19260</name>
</gene>
<evidence type="ECO:0000313" key="9">
    <source>
        <dbReference type="EMBL" id="MEX8194977.1"/>
    </source>
</evidence>
<reference evidence="9 10" key="1">
    <citation type="journal article" date="2013" name="Int. J. Syst. Evol. Microbiol.">
        <title>Comamonas guangdongensis sp. nov., isolated from subterranean forest sediment, and emended description of the genus Comamonas.</title>
        <authorList>
            <person name="Zhang J."/>
            <person name="Wang Y."/>
            <person name="Zhou S."/>
            <person name="Wu C."/>
            <person name="He J."/>
            <person name="Li F."/>
        </authorList>
    </citation>
    <scope>NUCLEOTIDE SEQUENCE [LARGE SCALE GENOMIC DNA]</scope>
    <source>
        <strain evidence="9 10">CCTCC AB2011133</strain>
    </source>
</reference>
<comment type="caution">
    <text evidence="9">The sequence shown here is derived from an EMBL/GenBank/DDBJ whole genome shotgun (WGS) entry which is preliminary data.</text>
</comment>
<dbReference type="InterPro" id="IPR006037">
    <property type="entry name" value="RCK_C"/>
</dbReference>
<feature type="domain" description="RCK C-terminal" evidence="8">
    <location>
        <begin position="380"/>
        <end position="480"/>
    </location>
</feature>
<dbReference type="PANTHER" id="PTHR43833:SF5">
    <property type="entry name" value="TRK SYSTEM POTASSIUM UPTAKE PROTEIN TRKA"/>
    <property type="match status" value="1"/>
</dbReference>
<dbReference type="InterPro" id="IPR036721">
    <property type="entry name" value="RCK_C_sf"/>
</dbReference>
<dbReference type="InterPro" id="IPR050721">
    <property type="entry name" value="Trk_Ktr_HKT_K-transport"/>
</dbReference>
<keyword evidence="10" id="KW-1185">Reference proteome</keyword>
<evidence type="ECO:0000313" key="10">
    <source>
        <dbReference type="Proteomes" id="UP001561046"/>
    </source>
</evidence>
<feature type="domain" description="RCK C-terminal" evidence="8">
    <location>
        <begin position="142"/>
        <end position="231"/>
    </location>
</feature>
<dbReference type="Proteomes" id="UP001561046">
    <property type="component" value="Unassembled WGS sequence"/>
</dbReference>
<dbReference type="NCBIfam" id="NF007030">
    <property type="entry name" value="PRK09496.1-1"/>
    <property type="match status" value="1"/>
</dbReference>
<evidence type="ECO:0000256" key="6">
    <source>
        <dbReference type="ARBA" id="ARBA00023065"/>
    </source>
</evidence>
<dbReference type="PROSITE" id="PS51202">
    <property type="entry name" value="RCK_C"/>
    <property type="match status" value="2"/>
</dbReference>
<evidence type="ECO:0000259" key="8">
    <source>
        <dbReference type="PROSITE" id="PS51202"/>
    </source>
</evidence>
<dbReference type="NCBIfam" id="NF007031">
    <property type="entry name" value="PRK09496.1-2"/>
    <property type="match status" value="1"/>
</dbReference>
<dbReference type="RefSeq" id="WP_369340154.1">
    <property type="nucleotide sequence ID" value="NZ_JBFYGN010000030.1"/>
</dbReference>
<name>A0ABV3ZZD4_9BURK</name>
<dbReference type="PROSITE" id="PS51201">
    <property type="entry name" value="RCK_N"/>
    <property type="match status" value="2"/>
</dbReference>
<keyword evidence="6" id="KW-0406">Ion transport</keyword>
<dbReference type="SUPFAM" id="SSF51735">
    <property type="entry name" value="NAD(P)-binding Rossmann-fold domains"/>
    <property type="match status" value="2"/>
</dbReference>
<keyword evidence="5" id="KW-0520">NAD</keyword>
<dbReference type="Pfam" id="PF02254">
    <property type="entry name" value="TrkA_N"/>
    <property type="match status" value="2"/>
</dbReference>
<dbReference type="NCBIfam" id="NF007032">
    <property type="entry name" value="PRK09496.1-4"/>
    <property type="match status" value="1"/>
</dbReference>
<dbReference type="NCBIfam" id="NF007039">
    <property type="entry name" value="PRK09496.3-2"/>
    <property type="match status" value="1"/>
</dbReference>
<accession>A0ABV3ZZD4</accession>
<evidence type="ECO:0000256" key="5">
    <source>
        <dbReference type="ARBA" id="ARBA00023027"/>
    </source>
</evidence>
<protein>
    <recommendedName>
        <fullName evidence="1">Trk system potassium uptake protein TrkA</fullName>
    </recommendedName>
</protein>
<dbReference type="InterPro" id="IPR036291">
    <property type="entry name" value="NAD(P)-bd_dom_sf"/>
</dbReference>